<protein>
    <submittedName>
        <fullName evidence="2">Uncharacterized protein</fullName>
    </submittedName>
</protein>
<feature type="compositionally biased region" description="Basic and acidic residues" evidence="1">
    <location>
        <begin position="1"/>
        <end position="14"/>
    </location>
</feature>
<feature type="region of interest" description="Disordered" evidence="1">
    <location>
        <begin position="1"/>
        <end position="86"/>
    </location>
</feature>
<sequence>MFSIENHRPSRTNDHPNTQDTGPPGRMPARTLRTQALLDERPPEHRGHRPFQKNARPNTEDTGPPGRIPYRTMRAQALPEEYLPDH</sequence>
<proteinExistence type="predicted"/>
<accession>A0A9D4G3B2</accession>
<reference evidence="2" key="2">
    <citation type="submission" date="2020-11" db="EMBL/GenBank/DDBJ databases">
        <authorList>
            <person name="McCartney M.A."/>
            <person name="Auch B."/>
            <person name="Kono T."/>
            <person name="Mallez S."/>
            <person name="Becker A."/>
            <person name="Gohl D.M."/>
            <person name="Silverstein K.A.T."/>
            <person name="Koren S."/>
            <person name="Bechman K.B."/>
            <person name="Herman A."/>
            <person name="Abrahante J.E."/>
            <person name="Garbe J."/>
        </authorList>
    </citation>
    <scope>NUCLEOTIDE SEQUENCE</scope>
    <source>
        <strain evidence="2">Duluth1</strain>
        <tissue evidence="2">Whole animal</tissue>
    </source>
</reference>
<name>A0A9D4G3B2_DREPO</name>
<evidence type="ECO:0000313" key="2">
    <source>
        <dbReference type="EMBL" id="KAH3809521.1"/>
    </source>
</evidence>
<organism evidence="2 3">
    <name type="scientific">Dreissena polymorpha</name>
    <name type="common">Zebra mussel</name>
    <name type="synonym">Mytilus polymorpha</name>
    <dbReference type="NCBI Taxonomy" id="45954"/>
    <lineage>
        <taxon>Eukaryota</taxon>
        <taxon>Metazoa</taxon>
        <taxon>Spiralia</taxon>
        <taxon>Lophotrochozoa</taxon>
        <taxon>Mollusca</taxon>
        <taxon>Bivalvia</taxon>
        <taxon>Autobranchia</taxon>
        <taxon>Heteroconchia</taxon>
        <taxon>Euheterodonta</taxon>
        <taxon>Imparidentia</taxon>
        <taxon>Neoheterodontei</taxon>
        <taxon>Myida</taxon>
        <taxon>Dreissenoidea</taxon>
        <taxon>Dreissenidae</taxon>
        <taxon>Dreissena</taxon>
    </lineage>
</organism>
<dbReference type="EMBL" id="JAIWYP010000006">
    <property type="protein sequence ID" value="KAH3809521.1"/>
    <property type="molecule type" value="Genomic_DNA"/>
</dbReference>
<comment type="caution">
    <text evidence="2">The sequence shown here is derived from an EMBL/GenBank/DDBJ whole genome shotgun (WGS) entry which is preliminary data.</text>
</comment>
<keyword evidence="3" id="KW-1185">Reference proteome</keyword>
<gene>
    <name evidence="2" type="ORF">DPMN_137894</name>
</gene>
<reference evidence="2" key="1">
    <citation type="journal article" date="2019" name="bioRxiv">
        <title>The Genome of the Zebra Mussel, Dreissena polymorpha: A Resource for Invasive Species Research.</title>
        <authorList>
            <person name="McCartney M.A."/>
            <person name="Auch B."/>
            <person name="Kono T."/>
            <person name="Mallez S."/>
            <person name="Zhang Y."/>
            <person name="Obille A."/>
            <person name="Becker A."/>
            <person name="Abrahante J.E."/>
            <person name="Garbe J."/>
            <person name="Badalamenti J.P."/>
            <person name="Herman A."/>
            <person name="Mangelson H."/>
            <person name="Liachko I."/>
            <person name="Sullivan S."/>
            <person name="Sone E.D."/>
            <person name="Koren S."/>
            <person name="Silverstein K.A.T."/>
            <person name="Beckman K.B."/>
            <person name="Gohl D.M."/>
        </authorList>
    </citation>
    <scope>NUCLEOTIDE SEQUENCE</scope>
    <source>
        <strain evidence="2">Duluth1</strain>
        <tissue evidence="2">Whole animal</tissue>
    </source>
</reference>
<dbReference type="Proteomes" id="UP000828390">
    <property type="component" value="Unassembled WGS sequence"/>
</dbReference>
<dbReference type="AlphaFoldDB" id="A0A9D4G3B2"/>
<evidence type="ECO:0000313" key="3">
    <source>
        <dbReference type="Proteomes" id="UP000828390"/>
    </source>
</evidence>
<evidence type="ECO:0000256" key="1">
    <source>
        <dbReference type="SAM" id="MobiDB-lite"/>
    </source>
</evidence>